<evidence type="ECO:0000313" key="14">
    <source>
        <dbReference type="Proteomes" id="UP001529491"/>
    </source>
</evidence>
<dbReference type="Pfam" id="PF03193">
    <property type="entry name" value="RsgA_GTPase"/>
    <property type="match status" value="1"/>
</dbReference>
<evidence type="ECO:0000259" key="12">
    <source>
        <dbReference type="PROSITE" id="PS51721"/>
    </source>
</evidence>
<comment type="similarity">
    <text evidence="10">Belongs to the TRAFAC class YlqF/YawG GTPase family. RsgA subfamily.</text>
</comment>
<evidence type="ECO:0000256" key="3">
    <source>
        <dbReference type="ARBA" id="ARBA00022723"/>
    </source>
</evidence>
<sequence length="348" mass="38683">MTNQTATLAQLGWRPFYQQQLNLDELTLYSIGRVVEQHRSHVVVLNEQGSTRLTHYADDERLCVGDWVLFDGSQRVQRLLDRQSLFKRKAPGSKVTTQFIAANVDSVMIVCSLNHDFNLSRIERYLALAKEAQVEPVVVLTKADQCDDVDDKRQQVQQLDPLMMVYAVNALVAEALTPLLSYCRLGKTVAFLGSSGVGKSTLVNGLMGFDAQETSAVREDDSKGRHTTTSRALKWLPLGGLLMDTPGMRELQLSDCDQGVSETFSEITTLALTCRFADCGHQSEPGCAIQMALQTGSLTERRLKSYQKLMREQALNGATLAQRRAKDKALGKMIQGVQQASRRNKKNA</sequence>
<protein>
    <recommendedName>
        <fullName evidence="10">Small ribosomal subunit biogenesis GTPase RsgA</fullName>
        <ecNumber evidence="10">3.6.1.-</ecNumber>
    </recommendedName>
</protein>
<feature type="binding site" evidence="10">
    <location>
        <begin position="141"/>
        <end position="144"/>
    </location>
    <ligand>
        <name>GTP</name>
        <dbReference type="ChEBI" id="CHEBI:37565"/>
    </ligand>
</feature>
<evidence type="ECO:0000313" key="13">
    <source>
        <dbReference type="EMBL" id="WOT03975.1"/>
    </source>
</evidence>
<gene>
    <name evidence="10 13" type="primary">rsgA</name>
    <name evidence="13" type="ORF">RGE70_11575</name>
</gene>
<keyword evidence="8 10" id="KW-0694">RNA-binding</keyword>
<dbReference type="RefSeq" id="WP_310471606.1">
    <property type="nucleotide sequence ID" value="NZ_CP136522.1"/>
</dbReference>
<evidence type="ECO:0000256" key="9">
    <source>
        <dbReference type="ARBA" id="ARBA00023134"/>
    </source>
</evidence>
<evidence type="ECO:0000256" key="8">
    <source>
        <dbReference type="ARBA" id="ARBA00022884"/>
    </source>
</evidence>
<evidence type="ECO:0000256" key="6">
    <source>
        <dbReference type="ARBA" id="ARBA00022801"/>
    </source>
</evidence>
<name>A0ABZ0JUK0_9GAMM</name>
<organism evidence="13 14">
    <name type="scientific">Shewanella youngdeokensis</name>
    <dbReference type="NCBI Taxonomy" id="2999068"/>
    <lineage>
        <taxon>Bacteria</taxon>
        <taxon>Pseudomonadati</taxon>
        <taxon>Pseudomonadota</taxon>
        <taxon>Gammaproteobacteria</taxon>
        <taxon>Alteromonadales</taxon>
        <taxon>Shewanellaceae</taxon>
        <taxon>Shewanella</taxon>
    </lineage>
</organism>
<feature type="binding site" evidence="10">
    <location>
        <position position="281"/>
    </location>
    <ligand>
        <name>Zn(2+)</name>
        <dbReference type="ChEBI" id="CHEBI:29105"/>
    </ligand>
</feature>
<dbReference type="NCBIfam" id="TIGR00157">
    <property type="entry name" value="ribosome small subunit-dependent GTPase A"/>
    <property type="match status" value="1"/>
</dbReference>
<keyword evidence="5 10" id="KW-0547">Nucleotide-binding</keyword>
<feature type="binding site" evidence="10">
    <location>
        <begin position="193"/>
        <end position="201"/>
    </location>
    <ligand>
        <name>GTP</name>
        <dbReference type="ChEBI" id="CHEBI:37565"/>
    </ligand>
</feature>
<dbReference type="Gene3D" id="1.10.40.50">
    <property type="entry name" value="Probable gtpase engc, domain 3"/>
    <property type="match status" value="1"/>
</dbReference>
<keyword evidence="2 10" id="KW-0690">Ribosome biogenesis</keyword>
<evidence type="ECO:0000256" key="1">
    <source>
        <dbReference type="ARBA" id="ARBA00022490"/>
    </source>
</evidence>
<dbReference type="InterPro" id="IPR004881">
    <property type="entry name" value="Ribosome_biogen_GTPase_RsgA"/>
</dbReference>
<feature type="domain" description="CP-type G" evidence="12">
    <location>
        <begin position="96"/>
        <end position="251"/>
    </location>
</feature>
<evidence type="ECO:0000256" key="4">
    <source>
        <dbReference type="ARBA" id="ARBA00022730"/>
    </source>
</evidence>
<proteinExistence type="inferred from homology"/>
<dbReference type="PANTHER" id="PTHR32120">
    <property type="entry name" value="SMALL RIBOSOMAL SUBUNIT BIOGENESIS GTPASE RSGA"/>
    <property type="match status" value="1"/>
</dbReference>
<dbReference type="Proteomes" id="UP001529491">
    <property type="component" value="Chromosome"/>
</dbReference>
<evidence type="ECO:0000256" key="2">
    <source>
        <dbReference type="ARBA" id="ARBA00022517"/>
    </source>
</evidence>
<evidence type="ECO:0000256" key="10">
    <source>
        <dbReference type="HAMAP-Rule" id="MF_01820"/>
    </source>
</evidence>
<dbReference type="Gene3D" id="3.40.50.300">
    <property type="entry name" value="P-loop containing nucleotide triphosphate hydrolases"/>
    <property type="match status" value="1"/>
</dbReference>
<keyword evidence="14" id="KW-1185">Reference proteome</keyword>
<dbReference type="PANTHER" id="PTHR32120:SF10">
    <property type="entry name" value="SMALL RIBOSOMAL SUBUNIT BIOGENESIS GTPASE RSGA"/>
    <property type="match status" value="1"/>
</dbReference>
<feature type="binding site" evidence="10">
    <location>
        <position position="287"/>
    </location>
    <ligand>
        <name>Zn(2+)</name>
        <dbReference type="ChEBI" id="CHEBI:29105"/>
    </ligand>
</feature>
<dbReference type="CDD" id="cd01854">
    <property type="entry name" value="YjeQ_EngC"/>
    <property type="match status" value="1"/>
</dbReference>
<comment type="subunit">
    <text evidence="10">Monomer. Associates with 30S ribosomal subunit, binds 16S rRNA.</text>
</comment>
<feature type="binding site" evidence="10">
    <location>
        <position position="279"/>
    </location>
    <ligand>
        <name>Zn(2+)</name>
        <dbReference type="ChEBI" id="CHEBI:29105"/>
    </ligand>
</feature>
<feature type="binding site" evidence="10">
    <location>
        <position position="274"/>
    </location>
    <ligand>
        <name>Zn(2+)</name>
        <dbReference type="ChEBI" id="CHEBI:29105"/>
    </ligand>
</feature>
<keyword evidence="3 10" id="KW-0479">Metal-binding</keyword>
<dbReference type="PROSITE" id="PS50936">
    <property type="entry name" value="ENGC_GTPASE"/>
    <property type="match status" value="1"/>
</dbReference>
<dbReference type="InterPro" id="IPR030378">
    <property type="entry name" value="G_CP_dom"/>
</dbReference>
<accession>A0ABZ0JUK0</accession>
<dbReference type="HAMAP" id="MF_01820">
    <property type="entry name" value="GTPase_RsgA"/>
    <property type="match status" value="1"/>
</dbReference>
<dbReference type="PROSITE" id="PS51721">
    <property type="entry name" value="G_CP"/>
    <property type="match status" value="1"/>
</dbReference>
<dbReference type="EC" id="3.6.1.-" evidence="10"/>
<evidence type="ECO:0000256" key="7">
    <source>
        <dbReference type="ARBA" id="ARBA00022833"/>
    </source>
</evidence>
<keyword evidence="9 10" id="KW-0342">GTP-binding</keyword>
<dbReference type="InterPro" id="IPR027417">
    <property type="entry name" value="P-loop_NTPase"/>
</dbReference>
<comment type="cofactor">
    <cofactor evidence="10">
        <name>Zn(2+)</name>
        <dbReference type="ChEBI" id="CHEBI:29105"/>
    </cofactor>
    <text evidence="10">Binds 1 zinc ion per subunit.</text>
</comment>
<evidence type="ECO:0000256" key="5">
    <source>
        <dbReference type="ARBA" id="ARBA00022741"/>
    </source>
</evidence>
<reference evidence="13 14" key="1">
    <citation type="submission" date="2023-10" db="EMBL/GenBank/DDBJ databases">
        <title>Complete genome sequence of Shewanella sp. DAU334.</title>
        <authorList>
            <person name="Lee Y.-S."/>
            <person name="Jeong H.-R."/>
            <person name="Hwang E.-J."/>
            <person name="Choi Y.-L."/>
            <person name="Kim G.-D."/>
        </authorList>
    </citation>
    <scope>NUCLEOTIDE SEQUENCE [LARGE SCALE GENOMIC DNA]</scope>
    <source>
        <strain evidence="13 14">DAU334</strain>
    </source>
</reference>
<comment type="subcellular location">
    <subcellularLocation>
        <location evidence="10">Cytoplasm</location>
    </subcellularLocation>
</comment>
<keyword evidence="1 10" id="KW-0963">Cytoplasm</keyword>
<feature type="domain" description="EngC GTPase" evidence="11">
    <location>
        <begin position="102"/>
        <end position="249"/>
    </location>
</feature>
<keyword evidence="4 10" id="KW-0699">rRNA-binding</keyword>
<evidence type="ECO:0000259" key="11">
    <source>
        <dbReference type="PROSITE" id="PS50936"/>
    </source>
</evidence>
<dbReference type="InterPro" id="IPR010914">
    <property type="entry name" value="RsgA_GTPase_dom"/>
</dbReference>
<dbReference type="EMBL" id="CP136522">
    <property type="protein sequence ID" value="WOT03975.1"/>
    <property type="molecule type" value="Genomic_DNA"/>
</dbReference>
<comment type="function">
    <text evidence="10">One of several proteins that assist in the late maturation steps of the functional core of the 30S ribosomal subunit. Helps release RbfA from mature subunits. May play a role in the assembly of ribosomal proteins into the subunit. Circularly permuted GTPase that catalyzes slow GTP hydrolysis, GTPase activity is stimulated by the 30S ribosomal subunit.</text>
</comment>
<keyword evidence="7 10" id="KW-0862">Zinc</keyword>
<dbReference type="SUPFAM" id="SSF52540">
    <property type="entry name" value="P-loop containing nucleoside triphosphate hydrolases"/>
    <property type="match status" value="1"/>
</dbReference>
<keyword evidence="6 10" id="KW-0378">Hydrolase</keyword>